<dbReference type="PROSITE" id="PS00138">
    <property type="entry name" value="SUBTILASE_SER"/>
    <property type="match status" value="1"/>
</dbReference>
<dbReference type="AlphaFoldDB" id="A0A8J2KQX6"/>
<feature type="domain" description="Peptidase S8/S53" evidence="5">
    <location>
        <begin position="3"/>
        <end position="128"/>
    </location>
</feature>
<dbReference type="OrthoDB" id="7775224at2759"/>
<comment type="caution">
    <text evidence="4">Lacks conserved residue(s) required for the propagation of feature annotation.</text>
</comment>
<name>A0A8J2KQX6_9HEXA</name>
<proteinExistence type="inferred from homology"/>
<evidence type="ECO:0000259" key="5">
    <source>
        <dbReference type="Pfam" id="PF00082"/>
    </source>
</evidence>
<comment type="caution">
    <text evidence="6">The sequence shown here is derived from an EMBL/GenBank/DDBJ whole genome shotgun (WGS) entry which is preliminary data.</text>
</comment>
<dbReference type="Proteomes" id="UP000708208">
    <property type="component" value="Unassembled WGS sequence"/>
</dbReference>
<keyword evidence="3" id="KW-0720">Serine protease</keyword>
<keyword evidence="7" id="KW-1185">Reference proteome</keyword>
<comment type="similarity">
    <text evidence="4">Belongs to the peptidase S8 family.</text>
</comment>
<dbReference type="InterPro" id="IPR050131">
    <property type="entry name" value="Peptidase_S8_subtilisin-like"/>
</dbReference>
<dbReference type="GO" id="GO:0006508">
    <property type="term" value="P:proteolysis"/>
    <property type="evidence" value="ECO:0007669"/>
    <property type="project" value="UniProtKB-KW"/>
</dbReference>
<accession>A0A8J2KQX6</accession>
<dbReference type="EMBL" id="CAJVCH010456299">
    <property type="protein sequence ID" value="CAG7819675.1"/>
    <property type="molecule type" value="Genomic_DNA"/>
</dbReference>
<evidence type="ECO:0000313" key="7">
    <source>
        <dbReference type="Proteomes" id="UP000708208"/>
    </source>
</evidence>
<dbReference type="PANTHER" id="PTHR43806:SF11">
    <property type="entry name" value="CEREVISIN-RELATED"/>
    <property type="match status" value="1"/>
</dbReference>
<reference evidence="6" key="1">
    <citation type="submission" date="2021-06" db="EMBL/GenBank/DDBJ databases">
        <authorList>
            <person name="Hodson N. C."/>
            <person name="Mongue J. A."/>
            <person name="Jaron S. K."/>
        </authorList>
    </citation>
    <scope>NUCLEOTIDE SEQUENCE</scope>
</reference>
<evidence type="ECO:0000313" key="6">
    <source>
        <dbReference type="EMBL" id="CAG7819675.1"/>
    </source>
</evidence>
<evidence type="ECO:0000256" key="2">
    <source>
        <dbReference type="ARBA" id="ARBA00022801"/>
    </source>
</evidence>
<evidence type="ECO:0000256" key="4">
    <source>
        <dbReference type="PROSITE-ProRule" id="PRU01240"/>
    </source>
</evidence>
<dbReference type="GO" id="GO:0004252">
    <property type="term" value="F:serine-type endopeptidase activity"/>
    <property type="evidence" value="ECO:0007669"/>
    <property type="project" value="TreeGrafter"/>
</dbReference>
<dbReference type="PANTHER" id="PTHR43806">
    <property type="entry name" value="PEPTIDASE S8"/>
    <property type="match status" value="1"/>
</dbReference>
<dbReference type="Pfam" id="PF00082">
    <property type="entry name" value="Peptidase_S8"/>
    <property type="match status" value="1"/>
</dbReference>
<evidence type="ECO:0000256" key="1">
    <source>
        <dbReference type="ARBA" id="ARBA00022670"/>
    </source>
</evidence>
<dbReference type="InterPro" id="IPR023828">
    <property type="entry name" value="Peptidase_S8_Ser-AS"/>
</dbReference>
<dbReference type="InterPro" id="IPR000209">
    <property type="entry name" value="Peptidase_S8/S53_dom"/>
</dbReference>
<organism evidence="6 7">
    <name type="scientific">Allacma fusca</name>
    <dbReference type="NCBI Taxonomy" id="39272"/>
    <lineage>
        <taxon>Eukaryota</taxon>
        <taxon>Metazoa</taxon>
        <taxon>Ecdysozoa</taxon>
        <taxon>Arthropoda</taxon>
        <taxon>Hexapoda</taxon>
        <taxon>Collembola</taxon>
        <taxon>Symphypleona</taxon>
        <taxon>Sminthuridae</taxon>
        <taxon>Allacma</taxon>
    </lineage>
</organism>
<protein>
    <recommendedName>
        <fullName evidence="5">Peptidase S8/S53 domain-containing protein</fullName>
    </recommendedName>
</protein>
<dbReference type="PROSITE" id="PS51892">
    <property type="entry name" value="SUBTILASE"/>
    <property type="match status" value="1"/>
</dbReference>
<gene>
    <name evidence="6" type="ORF">AFUS01_LOCUS30106</name>
</gene>
<keyword evidence="2" id="KW-0378">Hydrolase</keyword>
<keyword evidence="1" id="KW-0645">Protease</keyword>
<evidence type="ECO:0000256" key="3">
    <source>
        <dbReference type="ARBA" id="ARBA00022825"/>
    </source>
</evidence>
<sequence>MVQSVVYPGGLPDIFSVGATNYLDEVSPFSSSGSGANETVKPEIVAPGIDIWSSILGQHIMYLSGTSMAAPHVTGVVALLLSKNPNLTNKEIWDILIKSTDPVTITKTPDQCESIPLEKYPNNRAGYGRLNALKAINNVKLP</sequence>